<evidence type="ECO:0000259" key="1">
    <source>
        <dbReference type="Pfam" id="PF07603"/>
    </source>
</evidence>
<protein>
    <recommendedName>
        <fullName evidence="1">Lcl C-terminal domain-containing protein</fullName>
    </recommendedName>
</protein>
<gene>
    <name evidence="2" type="ORF">METZ01_LOCUS376503</name>
</gene>
<reference evidence="2" key="1">
    <citation type="submission" date="2018-05" db="EMBL/GenBank/DDBJ databases">
        <authorList>
            <person name="Lanie J.A."/>
            <person name="Ng W.-L."/>
            <person name="Kazmierczak K.M."/>
            <person name="Andrzejewski T.M."/>
            <person name="Davidsen T.M."/>
            <person name="Wayne K.J."/>
            <person name="Tettelin H."/>
            <person name="Glass J.I."/>
            <person name="Rusch D."/>
            <person name="Podicherti R."/>
            <person name="Tsui H.-C.T."/>
            <person name="Winkler M.E."/>
        </authorList>
    </citation>
    <scope>NUCLEOTIDE SEQUENCE</scope>
</reference>
<dbReference type="EMBL" id="UINC01137981">
    <property type="protein sequence ID" value="SVD23649.1"/>
    <property type="molecule type" value="Genomic_DNA"/>
</dbReference>
<proteinExistence type="predicted"/>
<dbReference type="InterPro" id="IPR011460">
    <property type="entry name" value="Lcl_C"/>
</dbReference>
<dbReference type="AlphaFoldDB" id="A0A382TNI0"/>
<feature type="domain" description="Lcl C-terminal" evidence="1">
    <location>
        <begin position="19"/>
        <end position="84"/>
    </location>
</feature>
<name>A0A382TNI0_9ZZZZ</name>
<dbReference type="Pfam" id="PF07603">
    <property type="entry name" value="Lcl_C"/>
    <property type="match status" value="1"/>
</dbReference>
<organism evidence="2">
    <name type="scientific">marine metagenome</name>
    <dbReference type="NCBI Taxonomy" id="408172"/>
    <lineage>
        <taxon>unclassified sequences</taxon>
        <taxon>metagenomes</taxon>
        <taxon>ecological metagenomes</taxon>
    </lineage>
</organism>
<feature type="non-terminal residue" evidence="2">
    <location>
        <position position="92"/>
    </location>
</feature>
<sequence>MAEDITVEQIRFKESGNGIIVEPSKGLMWMKNDTYQLTKKWMSWIQTRDYIQELNRKKFAGYGNWRMPTTSEARSLYDKNHSNKDHWGQHVP</sequence>
<evidence type="ECO:0000313" key="2">
    <source>
        <dbReference type="EMBL" id="SVD23649.1"/>
    </source>
</evidence>
<accession>A0A382TNI0</accession>